<dbReference type="InterPro" id="IPR036890">
    <property type="entry name" value="HATPase_C_sf"/>
</dbReference>
<evidence type="ECO:0000256" key="5">
    <source>
        <dbReference type="ARBA" id="ARBA00022777"/>
    </source>
</evidence>
<dbReference type="Pfam" id="PF02518">
    <property type="entry name" value="HATPase_c"/>
    <property type="match status" value="1"/>
</dbReference>
<evidence type="ECO:0000256" key="3">
    <source>
        <dbReference type="ARBA" id="ARBA00022679"/>
    </source>
</evidence>
<dbReference type="AlphaFoldDB" id="A0A7W7HWH0"/>
<keyword evidence="6" id="KW-1133">Transmembrane helix</keyword>
<dbReference type="EMBL" id="JACHNH010000001">
    <property type="protein sequence ID" value="MBB4762003.1"/>
    <property type="molecule type" value="Genomic_DNA"/>
</dbReference>
<keyword evidence="11" id="KW-1185">Reference proteome</keyword>
<keyword evidence="8" id="KW-0472">Membrane</keyword>
<keyword evidence="2" id="KW-1003">Cell membrane</keyword>
<evidence type="ECO:0000256" key="7">
    <source>
        <dbReference type="ARBA" id="ARBA00023012"/>
    </source>
</evidence>
<keyword evidence="3" id="KW-0808">Transferase</keyword>
<proteinExistence type="predicted"/>
<evidence type="ECO:0000256" key="1">
    <source>
        <dbReference type="ARBA" id="ARBA00004651"/>
    </source>
</evidence>
<gene>
    <name evidence="10" type="ORF">BJ971_002559</name>
</gene>
<evidence type="ECO:0000256" key="6">
    <source>
        <dbReference type="ARBA" id="ARBA00022989"/>
    </source>
</evidence>
<dbReference type="InterPro" id="IPR011712">
    <property type="entry name" value="Sig_transdc_His_kin_sub3_dim/P"/>
</dbReference>
<comment type="caution">
    <text evidence="10">The sequence shown here is derived from an EMBL/GenBank/DDBJ whole genome shotgun (WGS) entry which is preliminary data.</text>
</comment>
<evidence type="ECO:0000256" key="2">
    <source>
        <dbReference type="ARBA" id="ARBA00022475"/>
    </source>
</evidence>
<reference evidence="10 11" key="1">
    <citation type="submission" date="2020-08" db="EMBL/GenBank/DDBJ databases">
        <title>Sequencing the genomes of 1000 actinobacteria strains.</title>
        <authorList>
            <person name="Klenk H.-P."/>
        </authorList>
    </citation>
    <scope>NUCLEOTIDE SEQUENCE [LARGE SCALE GENOMIC DNA]</scope>
    <source>
        <strain evidence="10 11">DSM 43149</strain>
    </source>
</reference>
<dbReference type="PANTHER" id="PTHR24421">
    <property type="entry name" value="NITRATE/NITRITE SENSOR PROTEIN NARX-RELATED"/>
    <property type="match status" value="1"/>
</dbReference>
<dbReference type="GO" id="GO:0000155">
    <property type="term" value="F:phosphorelay sensor kinase activity"/>
    <property type="evidence" value="ECO:0007669"/>
    <property type="project" value="InterPro"/>
</dbReference>
<accession>A0A7W7HWH0</accession>
<dbReference type="Gene3D" id="1.20.5.1930">
    <property type="match status" value="1"/>
</dbReference>
<dbReference type="SMART" id="SM00387">
    <property type="entry name" value="HATPase_c"/>
    <property type="match status" value="1"/>
</dbReference>
<dbReference type="InterPro" id="IPR050482">
    <property type="entry name" value="Sensor_HK_TwoCompSys"/>
</dbReference>
<comment type="subcellular location">
    <subcellularLocation>
        <location evidence="1">Cell membrane</location>
        <topology evidence="1">Multi-pass membrane protein</topology>
    </subcellularLocation>
</comment>
<name>A0A7W7HWH0_9ACTN</name>
<evidence type="ECO:0000256" key="8">
    <source>
        <dbReference type="ARBA" id="ARBA00023136"/>
    </source>
</evidence>
<dbReference type="InterPro" id="IPR003594">
    <property type="entry name" value="HATPase_dom"/>
</dbReference>
<organism evidence="10 11">
    <name type="scientific">Actinoplanes digitatis</name>
    <dbReference type="NCBI Taxonomy" id="1868"/>
    <lineage>
        <taxon>Bacteria</taxon>
        <taxon>Bacillati</taxon>
        <taxon>Actinomycetota</taxon>
        <taxon>Actinomycetes</taxon>
        <taxon>Micromonosporales</taxon>
        <taxon>Micromonosporaceae</taxon>
        <taxon>Actinoplanes</taxon>
    </lineage>
</organism>
<dbReference type="RefSeq" id="WP_184992797.1">
    <property type="nucleotide sequence ID" value="NZ_BOMK01000002.1"/>
</dbReference>
<dbReference type="CDD" id="cd16917">
    <property type="entry name" value="HATPase_UhpB-NarQ-NarX-like"/>
    <property type="match status" value="1"/>
</dbReference>
<evidence type="ECO:0000256" key="4">
    <source>
        <dbReference type="ARBA" id="ARBA00022692"/>
    </source>
</evidence>
<keyword evidence="5 10" id="KW-0418">Kinase</keyword>
<dbReference type="Pfam" id="PF07730">
    <property type="entry name" value="HisKA_3"/>
    <property type="match status" value="1"/>
</dbReference>
<evidence type="ECO:0000313" key="10">
    <source>
        <dbReference type="EMBL" id="MBB4762003.1"/>
    </source>
</evidence>
<evidence type="ECO:0000313" key="11">
    <source>
        <dbReference type="Proteomes" id="UP000578112"/>
    </source>
</evidence>
<dbReference type="Proteomes" id="UP000578112">
    <property type="component" value="Unassembled WGS sequence"/>
</dbReference>
<dbReference type="GO" id="GO:0005886">
    <property type="term" value="C:plasma membrane"/>
    <property type="evidence" value="ECO:0007669"/>
    <property type="project" value="UniProtKB-SubCell"/>
</dbReference>
<dbReference type="SUPFAM" id="SSF55874">
    <property type="entry name" value="ATPase domain of HSP90 chaperone/DNA topoisomerase II/histidine kinase"/>
    <property type="match status" value="1"/>
</dbReference>
<sequence>MAVSLDVGTDRAEHGVHPLHSLRAATALFEAALPPLLTHFTGTTVASPSAAGDVAITLHRAIMVRVTVGSLSYVGFLLEQVYTSHLEERRRIARDLHDRVAHAIGVGLQHFDLHRIYQERAIEGDTERAAGQLRRVDQSLRDAIEITRGLSDELRLSVGPQGLDHALRGYLDANVPPGVVVEYTARGDSAGVPGVIAEEVYVVLQEAVRNALLHSGTDRLAVALSVSESAVTADVADHGRGFDRRPEDFRRGGMLSMRERVELIGGTMSISDNPSGGTTVRVHVSLPGSGP</sequence>
<dbReference type="GO" id="GO:0046983">
    <property type="term" value="F:protein dimerization activity"/>
    <property type="evidence" value="ECO:0007669"/>
    <property type="project" value="InterPro"/>
</dbReference>
<dbReference type="PANTHER" id="PTHR24421:SF37">
    <property type="entry name" value="SENSOR HISTIDINE KINASE NARS"/>
    <property type="match status" value="1"/>
</dbReference>
<dbReference type="Gene3D" id="3.30.565.10">
    <property type="entry name" value="Histidine kinase-like ATPase, C-terminal domain"/>
    <property type="match status" value="1"/>
</dbReference>
<feature type="domain" description="Histidine kinase/HSP90-like ATPase" evidence="9">
    <location>
        <begin position="195"/>
        <end position="288"/>
    </location>
</feature>
<protein>
    <submittedName>
        <fullName evidence="10">Signal transduction histidine kinase</fullName>
    </submittedName>
</protein>
<evidence type="ECO:0000259" key="9">
    <source>
        <dbReference type="SMART" id="SM00387"/>
    </source>
</evidence>
<keyword evidence="7" id="KW-0902">Two-component regulatory system</keyword>
<keyword evidence="4" id="KW-0812">Transmembrane</keyword>